<gene>
    <name evidence="4" type="ORF">IFM89_011781</name>
</gene>
<proteinExistence type="predicted"/>
<name>A0A835M5H2_9MAGN</name>
<evidence type="ECO:0000256" key="2">
    <source>
        <dbReference type="ARBA" id="ARBA00022833"/>
    </source>
</evidence>
<evidence type="ECO:0000256" key="1">
    <source>
        <dbReference type="ARBA" id="ARBA00022723"/>
    </source>
</evidence>
<dbReference type="GO" id="GO:0046872">
    <property type="term" value="F:metal ion binding"/>
    <property type="evidence" value="ECO:0007669"/>
    <property type="project" value="UniProtKB-KW"/>
</dbReference>
<dbReference type="Proteomes" id="UP000631114">
    <property type="component" value="Unassembled WGS sequence"/>
</dbReference>
<dbReference type="Gene3D" id="3.30.60.20">
    <property type="match status" value="1"/>
</dbReference>
<dbReference type="AlphaFoldDB" id="A0A835M5H2"/>
<dbReference type="SUPFAM" id="SSF57889">
    <property type="entry name" value="Cysteine-rich domain"/>
    <property type="match status" value="1"/>
</dbReference>
<dbReference type="CDD" id="cd20805">
    <property type="entry name" value="C1_DGK_rpt2"/>
    <property type="match status" value="1"/>
</dbReference>
<dbReference type="PROSITE" id="PS50081">
    <property type="entry name" value="ZF_DAG_PE_2"/>
    <property type="match status" value="1"/>
</dbReference>
<dbReference type="InterPro" id="IPR002219">
    <property type="entry name" value="PKC_DAG/PE"/>
</dbReference>
<keyword evidence="5" id="KW-1185">Reference proteome</keyword>
<evidence type="ECO:0000313" key="4">
    <source>
        <dbReference type="EMBL" id="KAF9620408.1"/>
    </source>
</evidence>
<reference evidence="4 5" key="1">
    <citation type="submission" date="2020-10" db="EMBL/GenBank/DDBJ databases">
        <title>The Coptis chinensis genome and diversification of protoberbering-type alkaloids.</title>
        <authorList>
            <person name="Wang B."/>
            <person name="Shu S."/>
            <person name="Song C."/>
            <person name="Liu Y."/>
        </authorList>
    </citation>
    <scope>NUCLEOTIDE SEQUENCE [LARGE SCALE GENOMIC DNA]</scope>
    <source>
        <strain evidence="4">HL-2020</strain>
        <tissue evidence="4">Leaf</tissue>
    </source>
</reference>
<organism evidence="4 5">
    <name type="scientific">Coptis chinensis</name>
    <dbReference type="NCBI Taxonomy" id="261450"/>
    <lineage>
        <taxon>Eukaryota</taxon>
        <taxon>Viridiplantae</taxon>
        <taxon>Streptophyta</taxon>
        <taxon>Embryophyta</taxon>
        <taxon>Tracheophyta</taxon>
        <taxon>Spermatophyta</taxon>
        <taxon>Magnoliopsida</taxon>
        <taxon>Ranunculales</taxon>
        <taxon>Ranunculaceae</taxon>
        <taxon>Coptidoideae</taxon>
        <taxon>Coptis</taxon>
    </lineage>
</organism>
<comment type="caution">
    <text evidence="4">The sequence shown here is derived from an EMBL/GenBank/DDBJ whole genome shotgun (WGS) entry which is preliminary data.</text>
</comment>
<protein>
    <recommendedName>
        <fullName evidence="3">Phorbol-ester/DAG-type domain-containing protein</fullName>
    </recommendedName>
</protein>
<dbReference type="EMBL" id="JADFTS010000002">
    <property type="protein sequence ID" value="KAF9620408.1"/>
    <property type="molecule type" value="Genomic_DNA"/>
</dbReference>
<keyword evidence="1" id="KW-0479">Metal-binding</keyword>
<keyword evidence="2" id="KW-0862">Zinc</keyword>
<evidence type="ECO:0000313" key="5">
    <source>
        <dbReference type="Proteomes" id="UP000631114"/>
    </source>
</evidence>
<evidence type="ECO:0000259" key="3">
    <source>
        <dbReference type="PROSITE" id="PS50081"/>
    </source>
</evidence>
<sequence>MIELGFSLFRVLTSDGLFGISAVIYAILKSLRKTILSWIKAAALTKETQAGTPHLLRQWSERSIKVDENTEMSAFCNCCDELYDTPFLDTSTWHCLWCQRLVHVKCHKKLVIFVTLSSHRRLVLSALSVKETDKGTTAGGVLSSIKEEIIDSSVCGQIRRRNRN</sequence>
<dbReference type="Pfam" id="PF00130">
    <property type="entry name" value="C1_1"/>
    <property type="match status" value="1"/>
</dbReference>
<feature type="domain" description="Phorbol-ester/DAG-type" evidence="3">
    <location>
        <begin position="53"/>
        <end position="114"/>
    </location>
</feature>
<accession>A0A835M5H2</accession>
<dbReference type="InterPro" id="IPR046349">
    <property type="entry name" value="C1-like_sf"/>
</dbReference>